<dbReference type="Proteomes" id="UP000243528">
    <property type="component" value="Unassembled WGS sequence"/>
</dbReference>
<comment type="caution">
    <text evidence="2">The sequence shown here is derived from an EMBL/GenBank/DDBJ whole genome shotgun (WGS) entry which is preliminary data.</text>
</comment>
<accession>A0A2P8EGE8</accession>
<name>A0A2P8EGE8_9ACTN</name>
<dbReference type="OrthoDB" id="9801997at2"/>
<evidence type="ECO:0000259" key="1">
    <source>
        <dbReference type="Pfam" id="PF02627"/>
    </source>
</evidence>
<keyword evidence="2" id="KW-0560">Oxidoreductase</keyword>
<evidence type="ECO:0000313" key="3">
    <source>
        <dbReference type="Proteomes" id="UP000243528"/>
    </source>
</evidence>
<dbReference type="InterPro" id="IPR003779">
    <property type="entry name" value="CMD-like"/>
</dbReference>
<protein>
    <submittedName>
        <fullName evidence="2">AhpD family alkylhydroperoxidase</fullName>
    </submittedName>
</protein>
<dbReference type="InterPro" id="IPR004675">
    <property type="entry name" value="AhpD_core"/>
</dbReference>
<dbReference type="PANTHER" id="PTHR34846:SF10">
    <property type="entry name" value="CYTOPLASMIC PROTEIN"/>
    <property type="match status" value="1"/>
</dbReference>
<organism evidence="2 3">
    <name type="scientific">Haloactinopolyspora alba</name>
    <dbReference type="NCBI Taxonomy" id="648780"/>
    <lineage>
        <taxon>Bacteria</taxon>
        <taxon>Bacillati</taxon>
        <taxon>Actinomycetota</taxon>
        <taxon>Actinomycetes</taxon>
        <taxon>Jiangellales</taxon>
        <taxon>Jiangellaceae</taxon>
        <taxon>Haloactinopolyspora</taxon>
    </lineage>
</organism>
<dbReference type="GO" id="GO:0051920">
    <property type="term" value="F:peroxiredoxin activity"/>
    <property type="evidence" value="ECO:0007669"/>
    <property type="project" value="InterPro"/>
</dbReference>
<dbReference type="Gene3D" id="1.20.1290.10">
    <property type="entry name" value="AhpD-like"/>
    <property type="match status" value="1"/>
</dbReference>
<evidence type="ECO:0000313" key="2">
    <source>
        <dbReference type="EMBL" id="PSL08537.1"/>
    </source>
</evidence>
<dbReference type="InterPro" id="IPR029032">
    <property type="entry name" value="AhpD-like"/>
</dbReference>
<feature type="domain" description="Carboxymuconolactone decarboxylase-like" evidence="1">
    <location>
        <begin position="12"/>
        <end position="92"/>
    </location>
</feature>
<keyword evidence="2" id="KW-0575">Peroxidase</keyword>
<dbReference type="PANTHER" id="PTHR34846">
    <property type="entry name" value="4-CARBOXYMUCONOLACTONE DECARBOXYLASE FAMILY PROTEIN (AFU_ORTHOLOGUE AFUA_6G11590)"/>
    <property type="match status" value="1"/>
</dbReference>
<reference evidence="2 3" key="1">
    <citation type="submission" date="2018-03" db="EMBL/GenBank/DDBJ databases">
        <title>Genomic Encyclopedia of Archaeal and Bacterial Type Strains, Phase II (KMG-II): from individual species to whole genera.</title>
        <authorList>
            <person name="Goeker M."/>
        </authorList>
    </citation>
    <scope>NUCLEOTIDE SEQUENCE [LARGE SCALE GENOMIC DNA]</scope>
    <source>
        <strain evidence="2 3">DSM 45211</strain>
    </source>
</reference>
<dbReference type="AlphaFoldDB" id="A0A2P8EGE8"/>
<dbReference type="NCBIfam" id="TIGR00778">
    <property type="entry name" value="ahpD_dom"/>
    <property type="match status" value="1"/>
</dbReference>
<dbReference type="SUPFAM" id="SSF69118">
    <property type="entry name" value="AhpD-like"/>
    <property type="match status" value="1"/>
</dbReference>
<sequence length="147" mass="16478">MHHRFTFHEEAPEAYKAVRGLEDYIRANVEHTLLHLIKLRASVVNGCSFCVDMHTRDALADGEDARRLFAVSAWREAPFFDERERAALALTDAVTELGPDGVPDDVWDPVAALWDRKAIADLLTAIATINVWNRLMVSTRTPPPVTA</sequence>
<dbReference type="RefSeq" id="WP_106535565.1">
    <property type="nucleotide sequence ID" value="NZ_ML142897.1"/>
</dbReference>
<gene>
    <name evidence="2" type="ORF">CLV30_101512</name>
</gene>
<dbReference type="Pfam" id="PF02627">
    <property type="entry name" value="CMD"/>
    <property type="match status" value="1"/>
</dbReference>
<keyword evidence="3" id="KW-1185">Reference proteome</keyword>
<proteinExistence type="predicted"/>
<dbReference type="EMBL" id="PYGE01000001">
    <property type="protein sequence ID" value="PSL08537.1"/>
    <property type="molecule type" value="Genomic_DNA"/>
</dbReference>